<evidence type="ECO:0000313" key="2">
    <source>
        <dbReference type="Proteomes" id="UP000242287"/>
    </source>
</evidence>
<sequence>MAILMGCTLPSLDTQEIPTPITTGSEEAGKPFDASARADMILRSSDMVDFFVLEGLLRVVSPVFETMITSGSVDGNGMKVVSVTESSHTLRHLLLILYHLADTPDIDDGKLYFLIGETGKKYALQFVESRLRTSLRSSLFMTSQPLRAFAIAMKFGWMEEARLAAVNAHGRFIQDMKYCSELEGITGTDLFRLLEHGFKCVDAVDEMITSSCQSHNISAYYVVEGMKGFTALRRIQEVYKSRPRGSAIKEDTGLDLAIQHRNNFDCGKTSYYTSKSTGNYHQLRRLLADRIDETVMKEGHLSN</sequence>
<protein>
    <recommendedName>
        <fullName evidence="3">BTB domain-containing protein</fullName>
    </recommendedName>
</protein>
<evidence type="ECO:0000313" key="1">
    <source>
        <dbReference type="EMBL" id="PFH50252.1"/>
    </source>
</evidence>
<organism evidence="1 2">
    <name type="scientific">Amanita thiersii Skay4041</name>
    <dbReference type="NCBI Taxonomy" id="703135"/>
    <lineage>
        <taxon>Eukaryota</taxon>
        <taxon>Fungi</taxon>
        <taxon>Dikarya</taxon>
        <taxon>Basidiomycota</taxon>
        <taxon>Agaricomycotina</taxon>
        <taxon>Agaricomycetes</taxon>
        <taxon>Agaricomycetidae</taxon>
        <taxon>Agaricales</taxon>
        <taxon>Pluteineae</taxon>
        <taxon>Amanitaceae</taxon>
        <taxon>Amanita</taxon>
    </lineage>
</organism>
<dbReference type="Proteomes" id="UP000242287">
    <property type="component" value="Unassembled WGS sequence"/>
</dbReference>
<dbReference type="AlphaFoldDB" id="A0A2A9NRD9"/>
<gene>
    <name evidence="1" type="ORF">AMATHDRAFT_4158</name>
</gene>
<evidence type="ECO:0008006" key="3">
    <source>
        <dbReference type="Google" id="ProtNLM"/>
    </source>
</evidence>
<name>A0A2A9NRD9_9AGAR</name>
<dbReference type="EMBL" id="KZ302008">
    <property type="protein sequence ID" value="PFH50252.1"/>
    <property type="molecule type" value="Genomic_DNA"/>
</dbReference>
<dbReference type="OrthoDB" id="2665493at2759"/>
<reference evidence="1 2" key="1">
    <citation type="submission" date="2014-02" db="EMBL/GenBank/DDBJ databases">
        <title>Transposable element dynamics among asymbiotic and ectomycorrhizal Amanita fungi.</title>
        <authorList>
            <consortium name="DOE Joint Genome Institute"/>
            <person name="Hess J."/>
            <person name="Skrede I."/>
            <person name="Wolfe B."/>
            <person name="LaButti K."/>
            <person name="Ohm R.A."/>
            <person name="Grigoriev I.V."/>
            <person name="Pringle A."/>
        </authorList>
    </citation>
    <scope>NUCLEOTIDE SEQUENCE [LARGE SCALE GENOMIC DNA]</scope>
    <source>
        <strain evidence="1 2">SKay4041</strain>
    </source>
</reference>
<proteinExistence type="predicted"/>
<keyword evidence="2" id="KW-1185">Reference proteome</keyword>
<accession>A0A2A9NRD9</accession>